<name>A0A9Q3HER3_9BASI</name>
<evidence type="ECO:0000313" key="1">
    <source>
        <dbReference type="EMBL" id="MBW0502301.1"/>
    </source>
</evidence>
<accession>A0A9Q3HER3</accession>
<evidence type="ECO:0008006" key="3">
    <source>
        <dbReference type="Google" id="ProtNLM"/>
    </source>
</evidence>
<evidence type="ECO:0000313" key="2">
    <source>
        <dbReference type="Proteomes" id="UP000765509"/>
    </source>
</evidence>
<sequence>MPPTKVADNDMSKRESHANELLWVLAAVNALTSKVQSLQLDLDSQKRISQVPDDNLIQRKFWKDPLTLHFSVNPKKIYLSFDGKNFPMWKDTILKTISYLLSDYNTTSSLFAVLQRRCARSARLDKLDTTNKLLNILRTTEHRDTSSWLHSLQETYARLMSWKMSFSECFGLLVQANIEVPETLNRNTFDILLHQRLNHLDTTPSFETVSEAIQAAETDATVVINPEIIDLDASASAMHYFPPGNSVSQPVTHRQPIYQAPGPLSNLIGHLPPAIPQHAIKKATSFCRRGQSQSLIDKFGDTFLYCKQGRHWHSDCEQFWADIAEGKLKAPHGMQQPQDMSKKGKARQVYHVHVDGIDDGSLLDSAADVHVSGINPDFTLKQKLTNPLILNLASTHKSSYLTGIGSLMIPTANGALTVDNVYFCEDICFKILSLGRLVEAGYHPVFTSTSLKLVSPANVEFYTVFHKNCWYIPRLSPNIAAISKIPLQSAFSWHERLGHAST</sequence>
<reference evidence="1" key="1">
    <citation type="submission" date="2021-03" db="EMBL/GenBank/DDBJ databases">
        <title>Draft genome sequence of rust myrtle Austropuccinia psidii MF-1, a brazilian biotype.</title>
        <authorList>
            <person name="Quecine M.C."/>
            <person name="Pachon D.M.R."/>
            <person name="Bonatelli M.L."/>
            <person name="Correr F.H."/>
            <person name="Franceschini L.M."/>
            <person name="Leite T.F."/>
            <person name="Margarido G.R.A."/>
            <person name="Almeida C.A."/>
            <person name="Ferrarezi J.A."/>
            <person name="Labate C.A."/>
        </authorList>
    </citation>
    <scope>NUCLEOTIDE SEQUENCE</scope>
    <source>
        <strain evidence="1">MF-1</strain>
    </source>
</reference>
<keyword evidence="2" id="KW-1185">Reference proteome</keyword>
<dbReference type="OrthoDB" id="2506816at2759"/>
<dbReference type="Proteomes" id="UP000765509">
    <property type="component" value="Unassembled WGS sequence"/>
</dbReference>
<dbReference type="AlphaFoldDB" id="A0A9Q3HER3"/>
<proteinExistence type="predicted"/>
<organism evidence="1 2">
    <name type="scientific">Austropuccinia psidii MF-1</name>
    <dbReference type="NCBI Taxonomy" id="1389203"/>
    <lineage>
        <taxon>Eukaryota</taxon>
        <taxon>Fungi</taxon>
        <taxon>Dikarya</taxon>
        <taxon>Basidiomycota</taxon>
        <taxon>Pucciniomycotina</taxon>
        <taxon>Pucciniomycetes</taxon>
        <taxon>Pucciniales</taxon>
        <taxon>Sphaerophragmiaceae</taxon>
        <taxon>Austropuccinia</taxon>
    </lineage>
</organism>
<comment type="caution">
    <text evidence="1">The sequence shown here is derived from an EMBL/GenBank/DDBJ whole genome shotgun (WGS) entry which is preliminary data.</text>
</comment>
<protein>
    <recommendedName>
        <fullName evidence="3">GAG-pre-integrase domain-containing protein</fullName>
    </recommendedName>
</protein>
<gene>
    <name evidence="1" type="ORF">O181_042016</name>
</gene>
<dbReference type="EMBL" id="AVOT02016752">
    <property type="protein sequence ID" value="MBW0502301.1"/>
    <property type="molecule type" value="Genomic_DNA"/>
</dbReference>